<dbReference type="RefSeq" id="WP_013216236.1">
    <property type="nucleotide sequence ID" value="NC_014313.1"/>
</dbReference>
<keyword evidence="2" id="KW-0436">Ligase</keyword>
<dbReference type="InterPro" id="IPR000873">
    <property type="entry name" value="AMP-dep_synth/lig_dom"/>
</dbReference>
<proteinExistence type="predicted"/>
<keyword evidence="3" id="KW-1185">Reference proteome</keyword>
<organism evidence="2 3">
    <name type="scientific">Hyphomicrobium denitrificans (strain ATCC 51888 / DSM 1869 / NCIMB 11706 / TK 0415)</name>
    <dbReference type="NCBI Taxonomy" id="582899"/>
    <lineage>
        <taxon>Bacteria</taxon>
        <taxon>Pseudomonadati</taxon>
        <taxon>Pseudomonadota</taxon>
        <taxon>Alphaproteobacteria</taxon>
        <taxon>Hyphomicrobiales</taxon>
        <taxon>Hyphomicrobiaceae</taxon>
        <taxon>Hyphomicrobium</taxon>
    </lineage>
</organism>
<gene>
    <name evidence="2" type="ordered locus">Hden_2279</name>
</gene>
<dbReference type="eggNOG" id="COG1541">
    <property type="taxonomic scope" value="Bacteria"/>
</dbReference>
<dbReference type="Gene3D" id="3.40.50.12780">
    <property type="entry name" value="N-terminal domain of ligase-like"/>
    <property type="match status" value="1"/>
</dbReference>
<evidence type="ECO:0000313" key="3">
    <source>
        <dbReference type="Proteomes" id="UP000002033"/>
    </source>
</evidence>
<dbReference type="GO" id="GO:0016874">
    <property type="term" value="F:ligase activity"/>
    <property type="evidence" value="ECO:0007669"/>
    <property type="project" value="UniProtKB-KW"/>
</dbReference>
<protein>
    <submittedName>
        <fullName evidence="2">AMP-dependent synthetase and ligase</fullName>
    </submittedName>
</protein>
<dbReference type="KEGG" id="hdn:Hden_2279"/>
<dbReference type="EMBL" id="CP002083">
    <property type="protein sequence ID" value="ADJ24077.1"/>
    <property type="molecule type" value="Genomic_DNA"/>
</dbReference>
<name>D8JR92_HYPDA</name>
<dbReference type="SUPFAM" id="SSF56801">
    <property type="entry name" value="Acetyl-CoA synthetase-like"/>
    <property type="match status" value="1"/>
</dbReference>
<dbReference type="Proteomes" id="UP000002033">
    <property type="component" value="Chromosome"/>
</dbReference>
<dbReference type="PANTHER" id="PTHR36932:SF1">
    <property type="entry name" value="CAPSULAR POLYSACCHARIDE BIOSYNTHESIS PROTEIN"/>
    <property type="match status" value="1"/>
</dbReference>
<dbReference type="STRING" id="582899.Hden_2279"/>
<evidence type="ECO:0000313" key="2">
    <source>
        <dbReference type="EMBL" id="ADJ24077.1"/>
    </source>
</evidence>
<sequence>MGVLTAASELLELSTTLHKLIPPRTGDVDRTLELREQRFRRVLRYANANSPFHRRRLQGRDLETCRIEDLPTLSKPEMMANLDDVFTDRSLRRADLEAFMADHANLGVYFKGKYALCHTSGSQGQPALVVQDKHAIITSFAAQFARGNKIKRRFLPHIGRLVNPARMVIITQRPGFYPSSTFFNYFPRVATPYIKLQRMSVFDPIEEIVQRLNDFQPTFITGYTSSLEYLAREQEAGRLKLREGGKLEQMNSMSEPLPPAVAERIETAFGVHVTNSYSMAECMALSCGCPVCRGSHLNSDLAILEVVDADNRPVPKGTPGSKVLLTNLYNLVQPIIRYEIDDIVTMSESPCPCGNLLPLIESVGGRAKDQLWIEVNGQSRDLPIYVFLAALDNETNLAEHQILQTGVNTFVLRAAAQAGKELSAERLRAYVHQSLASEGIADIIKLDVELVDRILPDKSGKVSRAKNLYGQASDAGQSVSAASSCAIA</sequence>
<dbReference type="PANTHER" id="PTHR36932">
    <property type="entry name" value="CAPSULAR POLYSACCHARIDE BIOSYNTHESIS PROTEIN"/>
    <property type="match status" value="1"/>
</dbReference>
<dbReference type="HOGENOM" id="CLU_035301_4_1_5"/>
<accession>D8JR92</accession>
<dbReference type="InterPro" id="IPR042099">
    <property type="entry name" value="ANL_N_sf"/>
</dbReference>
<dbReference type="AlphaFoldDB" id="D8JR92"/>
<dbReference type="OrthoDB" id="580775at2"/>
<feature type="domain" description="AMP-dependent synthetase/ligase" evidence="1">
    <location>
        <begin position="115"/>
        <end position="320"/>
    </location>
</feature>
<dbReference type="InterPro" id="IPR053158">
    <property type="entry name" value="CapK_Type1_Caps_Biosynth"/>
</dbReference>
<dbReference type="Pfam" id="PF00501">
    <property type="entry name" value="AMP-binding"/>
    <property type="match status" value="1"/>
</dbReference>
<reference evidence="3" key="1">
    <citation type="journal article" date="2011" name="J. Bacteriol.">
        <title>Genome sequences of eight morphologically diverse alphaproteobacteria.</title>
        <authorList>
            <consortium name="US DOE Joint Genome Institute"/>
            <person name="Brown P.J."/>
            <person name="Kysela D.T."/>
            <person name="Buechlein A."/>
            <person name="Hemmerich C."/>
            <person name="Brun Y.V."/>
        </authorList>
    </citation>
    <scope>NUCLEOTIDE SEQUENCE [LARGE SCALE GENOMIC DNA]</scope>
    <source>
        <strain evidence="3">ATCC 51888 / DSM 1869 / NCIB 11706 / TK 0415</strain>
    </source>
</reference>
<evidence type="ECO:0000259" key="1">
    <source>
        <dbReference type="Pfam" id="PF00501"/>
    </source>
</evidence>